<proteinExistence type="predicted"/>
<dbReference type="EMBL" id="GDID01005013">
    <property type="protein sequence ID" value="JAP91593.1"/>
    <property type="molecule type" value="Transcribed_RNA"/>
</dbReference>
<evidence type="ECO:0000313" key="3">
    <source>
        <dbReference type="EMBL" id="JAP91593.1"/>
    </source>
</evidence>
<evidence type="ECO:0000256" key="1">
    <source>
        <dbReference type="SAM" id="Coils"/>
    </source>
</evidence>
<reference evidence="3" key="1">
    <citation type="submission" date="2015-07" db="EMBL/GenBank/DDBJ databases">
        <title>Adaptation to a free-living lifestyle via gene acquisitions in the diplomonad Trepomonas sp. PC1.</title>
        <authorList>
            <person name="Xu F."/>
            <person name="Jerlstrom-Hultqvist J."/>
            <person name="Kolisko M."/>
            <person name="Simpson A.G.B."/>
            <person name="Roger A.J."/>
            <person name="Svard S.G."/>
            <person name="Andersson J.O."/>
        </authorList>
    </citation>
    <scope>NUCLEOTIDE SEQUENCE</scope>
    <source>
        <strain evidence="3">PC1</strain>
    </source>
</reference>
<accession>A0A146K3X0</accession>
<evidence type="ECO:0000256" key="2">
    <source>
        <dbReference type="SAM" id="MobiDB-lite"/>
    </source>
</evidence>
<keyword evidence="1" id="KW-0175">Coiled coil</keyword>
<dbReference type="AlphaFoldDB" id="A0A146K3X0"/>
<gene>
    <name evidence="3" type="ORF">TPC1_16750</name>
</gene>
<protein>
    <submittedName>
        <fullName evidence="3">Uncharacterized protein</fullName>
    </submittedName>
</protein>
<feature type="compositionally biased region" description="Polar residues" evidence="2">
    <location>
        <begin position="1"/>
        <end position="22"/>
    </location>
</feature>
<organism evidence="3">
    <name type="scientific">Trepomonas sp. PC1</name>
    <dbReference type="NCBI Taxonomy" id="1076344"/>
    <lineage>
        <taxon>Eukaryota</taxon>
        <taxon>Metamonada</taxon>
        <taxon>Diplomonadida</taxon>
        <taxon>Hexamitidae</taxon>
        <taxon>Hexamitinae</taxon>
        <taxon>Trepomonas</taxon>
    </lineage>
</organism>
<feature type="coiled-coil region" evidence="1">
    <location>
        <begin position="73"/>
        <end position="100"/>
    </location>
</feature>
<name>A0A146K3X0_9EUKA</name>
<feature type="region of interest" description="Disordered" evidence="2">
    <location>
        <begin position="1"/>
        <end position="33"/>
    </location>
</feature>
<sequence length="126" mass="14633">MGQRPQSQMKVDRPSSAQQLRPQSAMEKETLREQADWSKLPLKAHPMEIITAYEKLLIKEKQQRGTSYDLDIVNALAYEVQCLRIEKNKLQHELKITKAKTIHHEQQTISLRKELEQLNNQVTTAA</sequence>